<gene>
    <name evidence="1" type="ORF">G1C94_0878</name>
</gene>
<protein>
    <submittedName>
        <fullName evidence="1">Uncharacterized protein</fullName>
    </submittedName>
</protein>
<accession>A0ABX1SWP7</accession>
<comment type="caution">
    <text evidence="1">The sequence shown here is derived from an EMBL/GenBank/DDBJ whole genome shotgun (WGS) entry which is preliminary data.</text>
</comment>
<evidence type="ECO:0000313" key="1">
    <source>
        <dbReference type="EMBL" id="NMN02256.1"/>
    </source>
</evidence>
<name>A0ABX1SWP7_9BIFI</name>
<evidence type="ECO:0000313" key="2">
    <source>
        <dbReference type="Proteomes" id="UP000553756"/>
    </source>
</evidence>
<dbReference type="EMBL" id="JAAIIJ010000017">
    <property type="protein sequence ID" value="NMN02256.1"/>
    <property type="molecule type" value="Genomic_DNA"/>
</dbReference>
<proteinExistence type="predicted"/>
<dbReference type="Proteomes" id="UP000553756">
    <property type="component" value="Unassembled WGS sequence"/>
</dbReference>
<sequence>MREADLTVTHFCHTFFGMDLTKWRVIFDAHAGKHGFTKEQIVDAFIEATRIESYAQTDGKMVKFSGPCHGDALVPELEAIIKIKPRERIVVIYHAQSLTDVFWNN</sequence>
<keyword evidence="2" id="KW-1185">Reference proteome</keyword>
<reference evidence="1 2" key="1">
    <citation type="submission" date="2020-02" db="EMBL/GenBank/DDBJ databases">
        <title>Characterization of phylogenetic diversity of novel bifidobacterial species isolated in Czech ZOOs.</title>
        <authorList>
            <person name="Lugli G.A."/>
            <person name="Vera N.B."/>
            <person name="Ventura M."/>
        </authorList>
    </citation>
    <scope>NUCLEOTIDE SEQUENCE [LARGE SCALE GENOMIC DNA]</scope>
    <source>
        <strain evidence="1 2">DSM 109963</strain>
    </source>
</reference>
<organism evidence="1 2">
    <name type="scientific">Bifidobacterium panos</name>
    <dbReference type="NCBI Taxonomy" id="2675321"/>
    <lineage>
        <taxon>Bacteria</taxon>
        <taxon>Bacillati</taxon>
        <taxon>Actinomycetota</taxon>
        <taxon>Actinomycetes</taxon>
        <taxon>Bifidobacteriales</taxon>
        <taxon>Bifidobacteriaceae</taxon>
        <taxon>Bifidobacterium</taxon>
    </lineage>
</organism>